<gene>
    <name evidence="4" type="ORF">FHS99_000890</name>
</gene>
<dbReference type="EMBL" id="JACIJR010000002">
    <property type="protein sequence ID" value="MBB5728420.1"/>
    <property type="molecule type" value="Genomic_DNA"/>
</dbReference>
<evidence type="ECO:0000259" key="3">
    <source>
        <dbReference type="PROSITE" id="PS51635"/>
    </source>
</evidence>
<dbReference type="PROSITE" id="PS51635">
    <property type="entry name" value="PNPLA"/>
    <property type="match status" value="1"/>
</dbReference>
<dbReference type="NCBIfam" id="TIGR03607">
    <property type="entry name" value="patatin-like protein"/>
    <property type="match status" value="1"/>
</dbReference>
<protein>
    <submittedName>
        <fullName evidence="4">Patatin-related protein</fullName>
    </submittedName>
</protein>
<keyword evidence="5" id="KW-1185">Reference proteome</keyword>
<dbReference type="RefSeq" id="WP_157177195.1">
    <property type="nucleotide sequence ID" value="NZ_BMJP01000001.1"/>
</dbReference>
<evidence type="ECO:0000313" key="5">
    <source>
        <dbReference type="Proteomes" id="UP000546701"/>
    </source>
</evidence>
<feature type="active site" description="Proton acceptor" evidence="2">
    <location>
        <position position="317"/>
    </location>
</feature>
<proteinExistence type="predicted"/>
<dbReference type="InterPro" id="IPR016035">
    <property type="entry name" value="Acyl_Trfase/lysoPLipase"/>
</dbReference>
<dbReference type="GO" id="GO:0016787">
    <property type="term" value="F:hydrolase activity"/>
    <property type="evidence" value="ECO:0007669"/>
    <property type="project" value="UniProtKB-UniRule"/>
</dbReference>
<evidence type="ECO:0000256" key="1">
    <source>
        <dbReference type="ARBA" id="ARBA00023098"/>
    </source>
</evidence>
<dbReference type="OrthoDB" id="8728704at2"/>
<name>A0A7W9F2F4_9SPHN</name>
<reference evidence="4 5" key="1">
    <citation type="submission" date="2020-08" db="EMBL/GenBank/DDBJ databases">
        <title>Genomic Encyclopedia of Type Strains, Phase IV (KMG-IV): sequencing the most valuable type-strain genomes for metagenomic binning, comparative biology and taxonomic classification.</title>
        <authorList>
            <person name="Goeker M."/>
        </authorList>
    </citation>
    <scope>NUCLEOTIDE SEQUENCE [LARGE SCALE GENOMIC DNA]</scope>
    <source>
        <strain evidence="4 5">DSM 103336</strain>
    </source>
</reference>
<keyword evidence="2" id="KW-0378">Hydrolase</keyword>
<dbReference type="Pfam" id="PF11856">
    <property type="entry name" value="DUF3376"/>
    <property type="match status" value="1"/>
</dbReference>
<feature type="short sequence motif" description="GXSXG" evidence="2">
    <location>
        <begin position="77"/>
        <end position="81"/>
    </location>
</feature>
<keyword evidence="2" id="KW-0442">Lipid degradation</keyword>
<comment type="caution">
    <text evidence="2">Lacks conserved residue(s) required for the propagation of feature annotation.</text>
</comment>
<dbReference type="Proteomes" id="UP000546701">
    <property type="component" value="Unassembled WGS sequence"/>
</dbReference>
<accession>A0A7W9F2F4</accession>
<dbReference type="InterPro" id="IPR002641">
    <property type="entry name" value="PNPLA_dom"/>
</dbReference>
<dbReference type="AlphaFoldDB" id="A0A7W9F2F4"/>
<dbReference type="InterPro" id="IPR024282">
    <property type="entry name" value="DUF3376"/>
</dbReference>
<feature type="active site" description="Nucleophile" evidence="2">
    <location>
        <position position="79"/>
    </location>
</feature>
<comment type="caution">
    <text evidence="4">The sequence shown here is derived from an EMBL/GenBank/DDBJ whole genome shotgun (WGS) entry which is preliminary data.</text>
</comment>
<dbReference type="Gene3D" id="3.40.1090.10">
    <property type="entry name" value="Cytosolic phospholipase A2 catalytic domain"/>
    <property type="match status" value="1"/>
</dbReference>
<evidence type="ECO:0000256" key="2">
    <source>
        <dbReference type="PROSITE-ProRule" id="PRU01161"/>
    </source>
</evidence>
<dbReference type="SUPFAM" id="SSF52151">
    <property type="entry name" value="FabD/lysophospholipase-like"/>
    <property type="match status" value="1"/>
</dbReference>
<evidence type="ECO:0000313" key="4">
    <source>
        <dbReference type="EMBL" id="MBB5728420.1"/>
    </source>
</evidence>
<dbReference type="GO" id="GO:0016042">
    <property type="term" value="P:lipid catabolic process"/>
    <property type="evidence" value="ECO:0007669"/>
    <property type="project" value="UniProtKB-UniRule"/>
</dbReference>
<sequence length="753" mass="81049">MREKELRLALVCYGGISLAVYMHGITREIWHLARASRAYHAGEAAGGASEAVYRDLIGEIEAATGTRLRVLVDIVAGASAGGINGIFLSQAIATGQSLDPLTDLWLNNADVDRLMADDRPAGAISKRLSRLWASPLARYAAGRTATEALDPAVQAEVRAKLTQFVQARWFAPPFGGARFTTLLLDAMGAMAGTGDGRSLLPDGHPLDLFVTVTDFRGHPERLTLHSPPEIVETEHRLTLAFSTRDEGDAALGEIPALVFAGRATASFPGAFPPFTVGELDAVLAERGQDWPGRGAFLTRALPRLAAIDAVESAVLIDGSVLSNAPFRPAIEALRNRPAAREVDRRFVYIDPKPNIRSVHMTGGDGIEPPGFFQTILGAMSDIPREQPIRDNLEAIAARSARIADAAATIAAVRPEVEAAIDDALGGTIFLTRPTPARIAGWRAKANMLAVKRAGFTFAGYGHLKLASVIDRLATLFAEGGAQDRDAVRAALWVHVRAVGIAGPGADDAAFVQFMRAHDLEFRVRRLRFVAEQVPDVPPPGCPADLIEAMRSALFAALAPYLDQRAPKLRDMADVLDDPAAALAALAEATDLRAIDDRADATLCAALLPLPRPERRRILLAYLGFPFYDIATLPLLRGDHRDEFNPVKVDRIAPDDASAIRAGGAEATLKGIAFNSFGAFFSRAWRENDYLWGRLHGIDRLVDILISTLPAGTTLPPGHVAMLKTRAFRAVLAEERGRLTAIPELFATLEREIG</sequence>
<organism evidence="4 5">
    <name type="scientific">Sphingomonas prati</name>
    <dbReference type="NCBI Taxonomy" id="1843237"/>
    <lineage>
        <taxon>Bacteria</taxon>
        <taxon>Pseudomonadati</taxon>
        <taxon>Pseudomonadota</taxon>
        <taxon>Alphaproteobacteria</taxon>
        <taxon>Sphingomonadales</taxon>
        <taxon>Sphingomonadaceae</taxon>
        <taxon>Sphingomonas</taxon>
    </lineage>
</organism>
<dbReference type="InterPro" id="IPR019894">
    <property type="entry name" value="Patatin-related_protein"/>
</dbReference>
<feature type="domain" description="PNPLA" evidence="3">
    <location>
        <begin position="10"/>
        <end position="330"/>
    </location>
</feature>
<dbReference type="Pfam" id="PF01734">
    <property type="entry name" value="Patatin"/>
    <property type="match status" value="1"/>
</dbReference>
<keyword evidence="1 2" id="KW-0443">Lipid metabolism</keyword>